<evidence type="ECO:0000313" key="1">
    <source>
        <dbReference type="EMBL" id="JAH53344.1"/>
    </source>
</evidence>
<proteinExistence type="predicted"/>
<accession>A0A0E9TI48</accession>
<reference evidence="1" key="1">
    <citation type="submission" date="2014-11" db="EMBL/GenBank/DDBJ databases">
        <authorList>
            <person name="Amaro Gonzalez C."/>
        </authorList>
    </citation>
    <scope>NUCLEOTIDE SEQUENCE</scope>
</reference>
<name>A0A0E9TI48_ANGAN</name>
<sequence length="28" mass="3083">MSTFQTSGPLILGPRQDILAKEFDLNCS</sequence>
<organism evidence="1">
    <name type="scientific">Anguilla anguilla</name>
    <name type="common">European freshwater eel</name>
    <name type="synonym">Muraena anguilla</name>
    <dbReference type="NCBI Taxonomy" id="7936"/>
    <lineage>
        <taxon>Eukaryota</taxon>
        <taxon>Metazoa</taxon>
        <taxon>Chordata</taxon>
        <taxon>Craniata</taxon>
        <taxon>Vertebrata</taxon>
        <taxon>Euteleostomi</taxon>
        <taxon>Actinopterygii</taxon>
        <taxon>Neopterygii</taxon>
        <taxon>Teleostei</taxon>
        <taxon>Anguilliformes</taxon>
        <taxon>Anguillidae</taxon>
        <taxon>Anguilla</taxon>
    </lineage>
</organism>
<reference evidence="1" key="2">
    <citation type="journal article" date="2015" name="Fish Shellfish Immunol.">
        <title>Early steps in the European eel (Anguilla anguilla)-Vibrio vulnificus interaction in the gills: Role of the RtxA13 toxin.</title>
        <authorList>
            <person name="Callol A."/>
            <person name="Pajuelo D."/>
            <person name="Ebbesson L."/>
            <person name="Teles M."/>
            <person name="MacKenzie S."/>
            <person name="Amaro C."/>
        </authorList>
    </citation>
    <scope>NUCLEOTIDE SEQUENCE</scope>
</reference>
<dbReference type="EMBL" id="GBXM01055233">
    <property type="protein sequence ID" value="JAH53344.1"/>
    <property type="molecule type" value="Transcribed_RNA"/>
</dbReference>
<dbReference type="AlphaFoldDB" id="A0A0E9TI48"/>
<protein>
    <submittedName>
        <fullName evidence="1">Uncharacterized protein</fullName>
    </submittedName>
</protein>